<dbReference type="KEGG" id="csq:CSCA_4159"/>
<dbReference type="PANTHER" id="PTHR42887">
    <property type="entry name" value="OS12G0638800 PROTEIN"/>
    <property type="match status" value="1"/>
</dbReference>
<evidence type="ECO:0000256" key="1">
    <source>
        <dbReference type="ARBA" id="ARBA00001974"/>
    </source>
</evidence>
<dbReference type="Pfam" id="PF03486">
    <property type="entry name" value="HI0933_like"/>
    <property type="match status" value="1"/>
</dbReference>
<dbReference type="AlphaFoldDB" id="A0A0E3M806"/>
<evidence type="ECO:0000256" key="2">
    <source>
        <dbReference type="ARBA" id="ARBA00022630"/>
    </source>
</evidence>
<sequence length="409" mass="45283">MFHEILVIGGGASGIMASIALKDMGKDVGLIEGSNRIGSKILTTGNGRCNITNKNINYSRYHSKNPGFYKHILDKFTVDNTIDFFYSLGLPLTELDDGKLYPLSLQASSVLDILRMALDDRSVPIYLNEKIKTIKKSSSGFKVLSQSSDIYECKKLILCCGGKSAPNTGSDGSGFELVQRLNHSIITPVPSLVQLKLKYNHLKALSGVKFNGFAEIYVDDAPNRKEFGEILFTDYGISGPPILQISSIASRALAKGKDVKLTIDMMPNLDKKALIEFLENHWALFSYRSILDSFIGIINKKIIPTLLKEASITNIHKPCYELTWKEKNKIFFLLKNWSFMVYDTNSFKNSQVTSGGINTEEVNSKTLESEIVSNLFFAGEILDVDGDCGGFNLQWCWSSGFIAAKSAAD</sequence>
<comment type="cofactor">
    <cofactor evidence="1">
        <name>FAD</name>
        <dbReference type="ChEBI" id="CHEBI:57692"/>
    </cofactor>
</comment>
<dbReference type="STRING" id="1548.CSCA_4159"/>
<dbReference type="HOGENOM" id="CLU_025174_3_1_9"/>
<evidence type="ECO:0000313" key="7">
    <source>
        <dbReference type="Proteomes" id="UP000033115"/>
    </source>
</evidence>
<dbReference type="Gene3D" id="2.40.30.10">
    <property type="entry name" value="Translation factors"/>
    <property type="match status" value="1"/>
</dbReference>
<dbReference type="InterPro" id="IPR004792">
    <property type="entry name" value="BaiN-like"/>
</dbReference>
<organism evidence="6 7">
    <name type="scientific">Clostridium scatologenes</name>
    <dbReference type="NCBI Taxonomy" id="1548"/>
    <lineage>
        <taxon>Bacteria</taxon>
        <taxon>Bacillati</taxon>
        <taxon>Bacillota</taxon>
        <taxon>Clostridia</taxon>
        <taxon>Eubacteriales</taxon>
        <taxon>Clostridiaceae</taxon>
        <taxon>Clostridium</taxon>
    </lineage>
</organism>
<dbReference type="SUPFAM" id="SSF160996">
    <property type="entry name" value="HI0933 insert domain-like"/>
    <property type="match status" value="1"/>
</dbReference>
<name>A0A0E3M806_CLOSL</name>
<evidence type="ECO:0000256" key="3">
    <source>
        <dbReference type="ARBA" id="ARBA00022827"/>
    </source>
</evidence>
<dbReference type="InterPro" id="IPR055178">
    <property type="entry name" value="RsdA/BaiN/AoA(So)-like_dom"/>
</dbReference>
<keyword evidence="7" id="KW-1185">Reference proteome</keyword>
<keyword evidence="3" id="KW-0274">FAD</keyword>
<evidence type="ECO:0000259" key="5">
    <source>
        <dbReference type="Pfam" id="PF22780"/>
    </source>
</evidence>
<dbReference type="Pfam" id="PF22780">
    <property type="entry name" value="HI0933_like_1st"/>
    <property type="match status" value="1"/>
</dbReference>
<evidence type="ECO:0000313" key="6">
    <source>
        <dbReference type="EMBL" id="AKA71284.1"/>
    </source>
</evidence>
<dbReference type="InterPro" id="IPR057661">
    <property type="entry name" value="RsdA/BaiN/AoA(So)_Rossmann"/>
</dbReference>
<feature type="domain" description="RsdA/BaiN/AoA(So)-like insert" evidence="5">
    <location>
        <begin position="189"/>
        <end position="352"/>
    </location>
</feature>
<dbReference type="InterPro" id="IPR036188">
    <property type="entry name" value="FAD/NAD-bd_sf"/>
</dbReference>
<keyword evidence="2" id="KW-0285">Flavoprotein</keyword>
<dbReference type="SUPFAM" id="SSF51905">
    <property type="entry name" value="FAD/NAD(P)-binding domain"/>
    <property type="match status" value="1"/>
</dbReference>
<feature type="domain" description="RsdA/BaiN/AoA(So)-like Rossmann fold-like" evidence="4">
    <location>
        <begin position="4"/>
        <end position="405"/>
    </location>
</feature>
<protein>
    <submittedName>
        <fullName evidence="6">Flavoprotein, HI0433 family</fullName>
    </submittedName>
</protein>
<reference evidence="6 7" key="1">
    <citation type="journal article" date="2015" name="J. Biotechnol.">
        <title>Complete genome sequence of a malodorant-producing acetogen, Clostridium scatologenes ATCC 25775(T).</title>
        <authorList>
            <person name="Zhu Z."/>
            <person name="Guo T."/>
            <person name="Zheng H."/>
            <person name="Song T."/>
            <person name="Ouyang P."/>
            <person name="Xie J."/>
        </authorList>
    </citation>
    <scope>NUCLEOTIDE SEQUENCE [LARGE SCALE GENOMIC DNA]</scope>
    <source>
        <strain evidence="6 7">ATCC 25775</strain>
    </source>
</reference>
<dbReference type="Proteomes" id="UP000033115">
    <property type="component" value="Chromosome"/>
</dbReference>
<gene>
    <name evidence="6" type="ORF">CSCA_4159</name>
</gene>
<dbReference type="RefSeq" id="WP_029161040.1">
    <property type="nucleotide sequence ID" value="NZ_CP009933.1"/>
</dbReference>
<dbReference type="InterPro" id="IPR023166">
    <property type="entry name" value="BaiN-like_dom_sf"/>
</dbReference>
<proteinExistence type="predicted"/>
<dbReference type="Gene3D" id="3.50.50.60">
    <property type="entry name" value="FAD/NAD(P)-binding domain"/>
    <property type="match status" value="1"/>
</dbReference>
<evidence type="ECO:0000259" key="4">
    <source>
        <dbReference type="Pfam" id="PF03486"/>
    </source>
</evidence>
<accession>A0A0E3M806</accession>
<dbReference type="Gene3D" id="1.10.8.260">
    <property type="entry name" value="HI0933 insert domain-like"/>
    <property type="match status" value="1"/>
</dbReference>
<dbReference type="EMBL" id="CP009933">
    <property type="protein sequence ID" value="AKA71284.1"/>
    <property type="molecule type" value="Genomic_DNA"/>
</dbReference>
<dbReference type="NCBIfam" id="TIGR00275">
    <property type="entry name" value="aminoacetone oxidase family FAD-binding enzyme"/>
    <property type="match status" value="1"/>
</dbReference>
<dbReference type="PANTHER" id="PTHR42887:SF2">
    <property type="entry name" value="OS12G0638800 PROTEIN"/>
    <property type="match status" value="1"/>
</dbReference>